<dbReference type="CDD" id="cd01949">
    <property type="entry name" value="GGDEF"/>
    <property type="match status" value="1"/>
</dbReference>
<dbReference type="GO" id="GO:0005886">
    <property type="term" value="C:plasma membrane"/>
    <property type="evidence" value="ECO:0007669"/>
    <property type="project" value="TreeGrafter"/>
</dbReference>
<protein>
    <recommendedName>
        <fullName evidence="2">diguanylate cyclase</fullName>
        <ecNumber evidence="2">2.7.7.65</ecNumber>
    </recommendedName>
</protein>
<dbReference type="FunFam" id="3.30.70.270:FF:000001">
    <property type="entry name" value="Diguanylate cyclase domain protein"/>
    <property type="match status" value="1"/>
</dbReference>
<feature type="transmembrane region" description="Helical" evidence="4">
    <location>
        <begin position="173"/>
        <end position="192"/>
    </location>
</feature>
<comment type="cofactor">
    <cofactor evidence="1">
        <name>Mg(2+)</name>
        <dbReference type="ChEBI" id="CHEBI:18420"/>
    </cofactor>
</comment>
<dbReference type="GO" id="GO:0043709">
    <property type="term" value="P:cell adhesion involved in single-species biofilm formation"/>
    <property type="evidence" value="ECO:0007669"/>
    <property type="project" value="TreeGrafter"/>
</dbReference>
<keyword evidence="4" id="KW-0812">Transmembrane</keyword>
<dbReference type="RefSeq" id="WP_159342641.1">
    <property type="nucleotide sequence ID" value="NZ_CP024621.1"/>
</dbReference>
<feature type="domain" description="GGDEF" evidence="6">
    <location>
        <begin position="436"/>
        <end position="570"/>
    </location>
</feature>
<proteinExistence type="predicted"/>
<dbReference type="PANTHER" id="PTHR45138">
    <property type="entry name" value="REGULATORY COMPONENTS OF SENSORY TRANSDUCTION SYSTEM"/>
    <property type="match status" value="1"/>
</dbReference>
<dbReference type="InterPro" id="IPR050469">
    <property type="entry name" value="Diguanylate_Cyclase"/>
</dbReference>
<comment type="catalytic activity">
    <reaction evidence="3">
        <text>2 GTP = 3',3'-c-di-GMP + 2 diphosphate</text>
        <dbReference type="Rhea" id="RHEA:24898"/>
        <dbReference type="ChEBI" id="CHEBI:33019"/>
        <dbReference type="ChEBI" id="CHEBI:37565"/>
        <dbReference type="ChEBI" id="CHEBI:58805"/>
        <dbReference type="EC" id="2.7.7.65"/>
    </reaction>
</comment>
<feature type="transmembrane region" description="Helical" evidence="4">
    <location>
        <begin position="290"/>
        <end position="309"/>
    </location>
</feature>
<dbReference type="SUPFAM" id="SSF49785">
    <property type="entry name" value="Galactose-binding domain-like"/>
    <property type="match status" value="1"/>
</dbReference>
<dbReference type="Proteomes" id="UP000463949">
    <property type="component" value="Chromosome"/>
</dbReference>
<feature type="transmembrane region" description="Helical" evidence="4">
    <location>
        <begin position="199"/>
        <end position="215"/>
    </location>
</feature>
<dbReference type="SMART" id="SM00267">
    <property type="entry name" value="GGDEF"/>
    <property type="match status" value="1"/>
</dbReference>
<keyword evidence="4" id="KW-0472">Membrane</keyword>
<evidence type="ECO:0000256" key="2">
    <source>
        <dbReference type="ARBA" id="ARBA00012528"/>
    </source>
</evidence>
<dbReference type="InterPro" id="IPR043128">
    <property type="entry name" value="Rev_trsase/Diguanyl_cyclase"/>
</dbReference>
<evidence type="ECO:0000259" key="6">
    <source>
        <dbReference type="PROSITE" id="PS50887"/>
    </source>
</evidence>
<dbReference type="GO" id="GO:0052621">
    <property type="term" value="F:diguanylate cyclase activity"/>
    <property type="evidence" value="ECO:0007669"/>
    <property type="project" value="UniProtKB-EC"/>
</dbReference>
<dbReference type="NCBIfam" id="TIGR00254">
    <property type="entry name" value="GGDEF"/>
    <property type="match status" value="1"/>
</dbReference>
<feature type="transmembrane region" description="Helical" evidence="4">
    <location>
        <begin position="265"/>
        <end position="284"/>
    </location>
</feature>
<evidence type="ECO:0000256" key="1">
    <source>
        <dbReference type="ARBA" id="ARBA00001946"/>
    </source>
</evidence>
<evidence type="ECO:0000256" key="3">
    <source>
        <dbReference type="ARBA" id="ARBA00034247"/>
    </source>
</evidence>
<dbReference type="EC" id="2.7.7.65" evidence="2"/>
<reference evidence="7 8" key="1">
    <citation type="submission" date="2017-10" db="EMBL/GenBank/DDBJ databases">
        <title>Coral associated bacteria.</title>
        <authorList>
            <person name="Wang X."/>
        </authorList>
    </citation>
    <scope>NUCLEOTIDE SEQUENCE [LARGE SCALE GENOMIC DNA]</scope>
    <source>
        <strain evidence="7 8">SCSIO 43005</strain>
    </source>
</reference>
<name>A0A857GM67_9GAMM</name>
<dbReference type="OrthoDB" id="9803824at2"/>
<dbReference type="PROSITE" id="PS50887">
    <property type="entry name" value="GGDEF"/>
    <property type="match status" value="1"/>
</dbReference>
<evidence type="ECO:0000256" key="4">
    <source>
        <dbReference type="SAM" id="Phobius"/>
    </source>
</evidence>
<feature type="transmembrane region" description="Helical" evidence="4">
    <location>
        <begin position="321"/>
        <end position="339"/>
    </location>
</feature>
<feature type="transmembrane region" description="Helical" evidence="4">
    <location>
        <begin position="235"/>
        <end position="253"/>
    </location>
</feature>
<keyword evidence="5" id="KW-0732">Signal</keyword>
<dbReference type="InterPro" id="IPR008979">
    <property type="entry name" value="Galactose-bd-like_sf"/>
</dbReference>
<dbReference type="SUPFAM" id="SSF55073">
    <property type="entry name" value="Nucleotide cyclase"/>
    <property type="match status" value="1"/>
</dbReference>
<dbReference type="PANTHER" id="PTHR45138:SF9">
    <property type="entry name" value="DIGUANYLATE CYCLASE DGCM-RELATED"/>
    <property type="match status" value="1"/>
</dbReference>
<feature type="transmembrane region" description="Helical" evidence="4">
    <location>
        <begin position="351"/>
        <end position="370"/>
    </location>
</feature>
<evidence type="ECO:0000256" key="5">
    <source>
        <dbReference type="SAM" id="SignalP"/>
    </source>
</evidence>
<evidence type="ECO:0000313" key="7">
    <source>
        <dbReference type="EMBL" id="QHD50359.1"/>
    </source>
</evidence>
<dbReference type="EMBL" id="CP024621">
    <property type="protein sequence ID" value="QHD50359.1"/>
    <property type="molecule type" value="Genomic_DNA"/>
</dbReference>
<feature type="signal peptide" evidence="5">
    <location>
        <begin position="1"/>
        <end position="30"/>
    </location>
</feature>
<dbReference type="Gene3D" id="3.30.70.270">
    <property type="match status" value="1"/>
</dbReference>
<keyword evidence="4" id="KW-1133">Transmembrane helix</keyword>
<sequence>MGIFNVMWRVCGVGVMAAFLLLLTLPLAHASAPAPLTDWEYRWGDAPLDAEAPWQPIAFPSNPPGRNGQQAVWFKTVVPAGEWRDPVLHITSINLVGQVYLDGTLIYEHGDMANPRFIGWPWHLVALPEGAAGKTLALRIHSDYTSIGLWGDVEITDRIDALQGMLQASVQDLAVSAFSLLLATLAAIFAMIGPERRGFFAIALFAFSSGLMLLAETPVRQLLADAPLIWDILRAASYFTLPIAMGLLLSHWLEGAPKRWMARLWQLHLVYLVLSIGLVAFGAVSLALTFPVFDVLLLMTLPVMLLLALLHVRRLNLEQRLFVFSFLLFAPLLLLDMLVAHELIPWRDVPLSYGALGFSLAIVAISLWHYRHTQRQLAAANQTLEAQVTARTAELDTLVEQLKGLSLQDALTGLYNRRHFDTLLHQEMALAQRKGRLLSLLMIDIDHFKKVNDNFGHDAGDAVLIEVAMLLTQHFRGSDVVCRLGGEEFVALLPGTDTAEAQARAETLLETLRHRTLSYLHQPLGRITLSCGVATFPTHTMDPARLLRLADTALYKAKNNGRDRCEVWEGVTSASEP</sequence>
<dbReference type="InterPro" id="IPR000160">
    <property type="entry name" value="GGDEF_dom"/>
</dbReference>
<organism evidence="7 8">
    <name type="scientific">Vreelandella aquamarina</name>
    <dbReference type="NCBI Taxonomy" id="77097"/>
    <lineage>
        <taxon>Bacteria</taxon>
        <taxon>Pseudomonadati</taxon>
        <taxon>Pseudomonadota</taxon>
        <taxon>Gammaproteobacteria</taxon>
        <taxon>Oceanospirillales</taxon>
        <taxon>Halomonadaceae</taxon>
        <taxon>Vreelandella</taxon>
    </lineage>
</organism>
<dbReference type="InterPro" id="IPR029787">
    <property type="entry name" value="Nucleotide_cyclase"/>
</dbReference>
<gene>
    <name evidence="7" type="ORF">CTT34_12010</name>
</gene>
<accession>A0A857GM67</accession>
<feature type="chain" id="PRO_5033013975" description="diguanylate cyclase" evidence="5">
    <location>
        <begin position="31"/>
        <end position="577"/>
    </location>
</feature>
<dbReference type="KEGG" id="hmd:CTT34_12010"/>
<evidence type="ECO:0000313" key="8">
    <source>
        <dbReference type="Proteomes" id="UP000463949"/>
    </source>
</evidence>
<dbReference type="GO" id="GO:1902201">
    <property type="term" value="P:negative regulation of bacterial-type flagellum-dependent cell motility"/>
    <property type="evidence" value="ECO:0007669"/>
    <property type="project" value="TreeGrafter"/>
</dbReference>
<dbReference type="Pfam" id="PF00990">
    <property type="entry name" value="GGDEF"/>
    <property type="match status" value="1"/>
</dbReference>
<dbReference type="AlphaFoldDB" id="A0A857GM67"/>